<protein>
    <submittedName>
        <fullName evidence="2">Uncharacterized protein</fullName>
    </submittedName>
</protein>
<keyword evidence="1" id="KW-0472">Membrane</keyword>
<dbReference type="EMBL" id="PCWQ01000014">
    <property type="protein sequence ID" value="PIR06309.1"/>
    <property type="molecule type" value="Genomic_DNA"/>
</dbReference>
<comment type="caution">
    <text evidence="2">The sequence shown here is derived from an EMBL/GenBank/DDBJ whole genome shotgun (WGS) entry which is preliminary data.</text>
</comment>
<feature type="transmembrane region" description="Helical" evidence="1">
    <location>
        <begin position="67"/>
        <end position="85"/>
    </location>
</feature>
<evidence type="ECO:0000313" key="2">
    <source>
        <dbReference type="EMBL" id="PIR06309.1"/>
    </source>
</evidence>
<organism evidence="2 3">
    <name type="scientific">Candidatus Komeilibacteria bacterium CG11_big_fil_rev_8_21_14_0_20_36_20</name>
    <dbReference type="NCBI Taxonomy" id="1974477"/>
    <lineage>
        <taxon>Bacteria</taxon>
        <taxon>Candidatus Komeiliibacteriota</taxon>
    </lineage>
</organism>
<feature type="transmembrane region" description="Helical" evidence="1">
    <location>
        <begin position="105"/>
        <end position="124"/>
    </location>
</feature>
<keyword evidence="1" id="KW-1133">Transmembrane helix</keyword>
<accession>A0A2H0NBN2</accession>
<sequence length="129" mass="14226">MSKFTKKGWTVYIICLLILTSAFLFFYPSILEKQDIVGFGLIIFTVIGILTGTTIGAILASSRLPKPIIIGIATGVIITAMSIIINAGVPKLYAGSVMETSAYMFYYMYFLVLYSIVFCLTYLIKHAKA</sequence>
<proteinExistence type="predicted"/>
<name>A0A2H0NBN2_9BACT</name>
<gene>
    <name evidence="2" type="ORF">COV55_04230</name>
</gene>
<evidence type="ECO:0000256" key="1">
    <source>
        <dbReference type="SAM" id="Phobius"/>
    </source>
</evidence>
<dbReference type="Proteomes" id="UP000230564">
    <property type="component" value="Unassembled WGS sequence"/>
</dbReference>
<dbReference type="AlphaFoldDB" id="A0A2H0NBN2"/>
<feature type="transmembrane region" description="Helical" evidence="1">
    <location>
        <begin position="36"/>
        <end position="60"/>
    </location>
</feature>
<keyword evidence="1" id="KW-0812">Transmembrane</keyword>
<evidence type="ECO:0000313" key="3">
    <source>
        <dbReference type="Proteomes" id="UP000230564"/>
    </source>
</evidence>
<reference evidence="2 3" key="1">
    <citation type="submission" date="2017-09" db="EMBL/GenBank/DDBJ databases">
        <title>Depth-based differentiation of microbial function through sediment-hosted aquifers and enrichment of novel symbionts in the deep terrestrial subsurface.</title>
        <authorList>
            <person name="Probst A.J."/>
            <person name="Ladd B."/>
            <person name="Jarett J.K."/>
            <person name="Geller-Mcgrath D.E."/>
            <person name="Sieber C.M."/>
            <person name="Emerson J.B."/>
            <person name="Anantharaman K."/>
            <person name="Thomas B.C."/>
            <person name="Malmstrom R."/>
            <person name="Stieglmeier M."/>
            <person name="Klingl A."/>
            <person name="Woyke T."/>
            <person name="Ryan C.M."/>
            <person name="Banfield J.F."/>
        </authorList>
    </citation>
    <scope>NUCLEOTIDE SEQUENCE [LARGE SCALE GENOMIC DNA]</scope>
    <source>
        <strain evidence="2">CG11_big_fil_rev_8_21_14_0_20_36_20</strain>
    </source>
</reference>
<feature type="transmembrane region" description="Helical" evidence="1">
    <location>
        <begin position="9"/>
        <end position="30"/>
    </location>
</feature>